<evidence type="ECO:0000256" key="6">
    <source>
        <dbReference type="ARBA" id="ARBA00022989"/>
    </source>
</evidence>
<dbReference type="InterPro" id="IPR002549">
    <property type="entry name" value="AI-2E-like"/>
</dbReference>
<dbReference type="OrthoDB" id="9793390at2"/>
<name>A0A3R9PHU2_9BACI</name>
<feature type="transmembrane region" description="Helical" evidence="8">
    <location>
        <begin position="313"/>
        <end position="336"/>
    </location>
</feature>
<dbReference type="PANTHER" id="PTHR21716">
    <property type="entry name" value="TRANSMEMBRANE PROTEIN"/>
    <property type="match status" value="1"/>
</dbReference>
<reference evidence="9 10" key="1">
    <citation type="submission" date="2018-10" db="EMBL/GenBank/DDBJ databases">
        <title>Draft genome sequence of Bacillus salarius IM0101, isolated from a hypersaline soil in Inner Mongolia, China.</title>
        <authorList>
            <person name="Yamprayoonswat W."/>
            <person name="Boonvisut S."/>
            <person name="Jumpathong W."/>
            <person name="Sittihan S."/>
            <person name="Ruangsuj P."/>
            <person name="Wanthongcharoen S."/>
            <person name="Thongpramul N."/>
            <person name="Pimmason S."/>
            <person name="Yu B."/>
            <person name="Yasawong M."/>
        </authorList>
    </citation>
    <scope>NUCLEOTIDE SEQUENCE [LARGE SCALE GENOMIC DNA]</scope>
    <source>
        <strain evidence="9 10">IM0101</strain>
    </source>
</reference>
<feature type="transmembrane region" description="Helical" evidence="8">
    <location>
        <begin position="218"/>
        <end position="239"/>
    </location>
</feature>
<evidence type="ECO:0000256" key="3">
    <source>
        <dbReference type="ARBA" id="ARBA00022448"/>
    </source>
</evidence>
<evidence type="ECO:0000313" key="9">
    <source>
        <dbReference type="EMBL" id="RSL31001.1"/>
    </source>
</evidence>
<evidence type="ECO:0000256" key="2">
    <source>
        <dbReference type="ARBA" id="ARBA00009773"/>
    </source>
</evidence>
<keyword evidence="4" id="KW-1003">Cell membrane</keyword>
<dbReference type="GO" id="GO:0055085">
    <property type="term" value="P:transmembrane transport"/>
    <property type="evidence" value="ECO:0007669"/>
    <property type="project" value="TreeGrafter"/>
</dbReference>
<keyword evidence="7 8" id="KW-0472">Membrane</keyword>
<evidence type="ECO:0000313" key="10">
    <source>
        <dbReference type="Proteomes" id="UP000275076"/>
    </source>
</evidence>
<comment type="caution">
    <text evidence="9">The sequence shown here is derived from an EMBL/GenBank/DDBJ whole genome shotgun (WGS) entry which is preliminary data.</text>
</comment>
<proteinExistence type="inferred from homology"/>
<dbReference type="GO" id="GO:0005886">
    <property type="term" value="C:plasma membrane"/>
    <property type="evidence" value="ECO:0007669"/>
    <property type="project" value="UniProtKB-SubCell"/>
</dbReference>
<feature type="transmembrane region" description="Helical" evidence="8">
    <location>
        <begin position="246"/>
        <end position="265"/>
    </location>
</feature>
<feature type="transmembrane region" description="Helical" evidence="8">
    <location>
        <begin position="33"/>
        <end position="54"/>
    </location>
</feature>
<sequence length="366" mass="40630">MPDGKYFRIGYGLILILLIVYLGTLVDFIFQPIVVLFSTLFAPIVIAGVLFYLFRPIVNLISMKLPKSLSILLLYLMVLGLIALLVLLVGPSLQNQFNNLIQNAPGLVNEAQRMIINLQNQEWFNNFVAEMDLSWREITSRAAEYANEFLSDIGSNIANVVSMITSVVIVILILPFILYYMLKEGKKAPNFILRLLPAKQEKEGRRILSDMDVALSSYIQGQIIVSFFVGICVFIGYVIIGLDYPLVLAVVAMFTNIIPFIGPWIGTFPGVIMGLLDSPFMALLVVIVVVIIQQIESNLISPQVMGRKLHIHPLTIILLLLVASSFAGIVGLLLAVPTYAVAKVVVSHTYRLLKLRNTPPPDDEDA</sequence>
<feature type="transmembrane region" description="Helical" evidence="8">
    <location>
        <begin position="6"/>
        <end position="26"/>
    </location>
</feature>
<keyword evidence="6 8" id="KW-1133">Transmembrane helix</keyword>
<keyword evidence="5 8" id="KW-0812">Transmembrane</keyword>
<protein>
    <submittedName>
        <fullName evidence="9">AI-2E family transporter</fullName>
    </submittedName>
</protein>
<dbReference type="Pfam" id="PF01594">
    <property type="entry name" value="AI-2E_transport"/>
    <property type="match status" value="1"/>
</dbReference>
<comment type="similarity">
    <text evidence="2">Belongs to the autoinducer-2 exporter (AI-2E) (TC 2.A.86) family.</text>
</comment>
<evidence type="ECO:0000256" key="7">
    <source>
        <dbReference type="ARBA" id="ARBA00023136"/>
    </source>
</evidence>
<feature type="transmembrane region" description="Helical" evidence="8">
    <location>
        <begin position="160"/>
        <end position="182"/>
    </location>
</feature>
<feature type="transmembrane region" description="Helical" evidence="8">
    <location>
        <begin position="271"/>
        <end position="292"/>
    </location>
</feature>
<evidence type="ECO:0000256" key="8">
    <source>
        <dbReference type="SAM" id="Phobius"/>
    </source>
</evidence>
<dbReference type="Proteomes" id="UP000275076">
    <property type="component" value="Unassembled WGS sequence"/>
</dbReference>
<evidence type="ECO:0000256" key="1">
    <source>
        <dbReference type="ARBA" id="ARBA00004651"/>
    </source>
</evidence>
<gene>
    <name evidence="9" type="ORF">D7Z54_22915</name>
</gene>
<accession>A0A3R9PHU2</accession>
<keyword evidence="3" id="KW-0813">Transport</keyword>
<organism evidence="9 10">
    <name type="scientific">Salibacterium salarium</name>
    <dbReference type="NCBI Taxonomy" id="284579"/>
    <lineage>
        <taxon>Bacteria</taxon>
        <taxon>Bacillati</taxon>
        <taxon>Bacillota</taxon>
        <taxon>Bacilli</taxon>
        <taxon>Bacillales</taxon>
        <taxon>Bacillaceae</taxon>
    </lineage>
</organism>
<dbReference type="RefSeq" id="WP_125559445.1">
    <property type="nucleotide sequence ID" value="NZ_RBVX01000029.1"/>
</dbReference>
<feature type="transmembrane region" description="Helical" evidence="8">
    <location>
        <begin position="69"/>
        <end position="90"/>
    </location>
</feature>
<evidence type="ECO:0000256" key="4">
    <source>
        <dbReference type="ARBA" id="ARBA00022475"/>
    </source>
</evidence>
<dbReference type="AlphaFoldDB" id="A0A3R9PHU2"/>
<dbReference type="EMBL" id="RBVX01000029">
    <property type="protein sequence ID" value="RSL31001.1"/>
    <property type="molecule type" value="Genomic_DNA"/>
</dbReference>
<evidence type="ECO:0000256" key="5">
    <source>
        <dbReference type="ARBA" id="ARBA00022692"/>
    </source>
</evidence>
<dbReference type="PANTHER" id="PTHR21716:SF53">
    <property type="entry name" value="PERMEASE PERM-RELATED"/>
    <property type="match status" value="1"/>
</dbReference>
<keyword evidence="10" id="KW-1185">Reference proteome</keyword>
<comment type="subcellular location">
    <subcellularLocation>
        <location evidence="1">Cell membrane</location>
        <topology evidence="1">Multi-pass membrane protein</topology>
    </subcellularLocation>
</comment>